<proteinExistence type="predicted"/>
<reference evidence="2" key="1">
    <citation type="submission" date="2022-08" db="EMBL/GenBank/DDBJ databases">
        <title>Genome sequencing of akame (Lates japonicus).</title>
        <authorList>
            <person name="Hashiguchi Y."/>
            <person name="Takahashi H."/>
        </authorList>
    </citation>
    <scope>NUCLEOTIDE SEQUENCE</scope>
    <source>
        <strain evidence="2">Kochi</strain>
    </source>
</reference>
<dbReference type="AlphaFoldDB" id="A0AAD3MS10"/>
<feature type="compositionally biased region" description="Low complexity" evidence="1">
    <location>
        <begin position="51"/>
        <end position="63"/>
    </location>
</feature>
<evidence type="ECO:0000313" key="2">
    <source>
        <dbReference type="EMBL" id="GLD60342.1"/>
    </source>
</evidence>
<feature type="region of interest" description="Disordered" evidence="1">
    <location>
        <begin position="1"/>
        <end position="71"/>
    </location>
</feature>
<evidence type="ECO:0000313" key="3">
    <source>
        <dbReference type="Proteomes" id="UP001279410"/>
    </source>
</evidence>
<protein>
    <submittedName>
        <fullName evidence="2">E3 ubiquitin-protein ligase RNF220-like isoform X1</fullName>
    </submittedName>
</protein>
<sequence length="156" mass="16861">MDNPSYLPAPLASCPDGHRLLPRQAEAASKSCQAPRPPPGVPASVEKDLHLPLPSLRPPTRSSMCPGLENPPCPGTFPSRLPALLHLPPVHPTRTPGPPPWRLTASRRWRKELTRLGRAPSKLGDSGRKLFSMSSLLSVEASFEPEGARSTVITFT</sequence>
<dbReference type="Proteomes" id="UP001279410">
    <property type="component" value="Unassembled WGS sequence"/>
</dbReference>
<keyword evidence="3" id="KW-1185">Reference proteome</keyword>
<name>A0AAD3MS10_LATJO</name>
<accession>A0AAD3MS10</accession>
<comment type="caution">
    <text evidence="2">The sequence shown here is derived from an EMBL/GenBank/DDBJ whole genome shotgun (WGS) entry which is preliminary data.</text>
</comment>
<gene>
    <name evidence="2" type="ORF">AKAME5_002899300</name>
</gene>
<dbReference type="EMBL" id="BRZM01004895">
    <property type="protein sequence ID" value="GLD60342.1"/>
    <property type="molecule type" value="Genomic_DNA"/>
</dbReference>
<organism evidence="2 3">
    <name type="scientific">Lates japonicus</name>
    <name type="common">Japanese lates</name>
    <dbReference type="NCBI Taxonomy" id="270547"/>
    <lineage>
        <taxon>Eukaryota</taxon>
        <taxon>Metazoa</taxon>
        <taxon>Chordata</taxon>
        <taxon>Craniata</taxon>
        <taxon>Vertebrata</taxon>
        <taxon>Euteleostomi</taxon>
        <taxon>Actinopterygii</taxon>
        <taxon>Neopterygii</taxon>
        <taxon>Teleostei</taxon>
        <taxon>Neoteleostei</taxon>
        <taxon>Acanthomorphata</taxon>
        <taxon>Carangaria</taxon>
        <taxon>Carangaria incertae sedis</taxon>
        <taxon>Centropomidae</taxon>
        <taxon>Lates</taxon>
    </lineage>
</organism>
<evidence type="ECO:0000256" key="1">
    <source>
        <dbReference type="SAM" id="MobiDB-lite"/>
    </source>
</evidence>